<organism evidence="3 4">
    <name type="scientific">Candidatus Entotheonella gemina</name>
    <dbReference type="NCBI Taxonomy" id="1429439"/>
    <lineage>
        <taxon>Bacteria</taxon>
        <taxon>Pseudomonadati</taxon>
        <taxon>Nitrospinota/Tectimicrobiota group</taxon>
        <taxon>Candidatus Tectimicrobiota</taxon>
        <taxon>Candidatus Entotheonellia</taxon>
        <taxon>Candidatus Entotheonellales</taxon>
        <taxon>Candidatus Entotheonellaceae</taxon>
        <taxon>Candidatus Entotheonella</taxon>
    </lineage>
</organism>
<accession>W4M9I4</accession>
<sequence>MAEQDKSPQSTDSPAGVGSLAQVVDWLQRYSAFISITVTVIGWLVGLGILIGQMQAIRIDIARLYDGQVRQTQVLDALSNNVAMNTEAIERLSKAIERLNDRLDRLTNKVENNTNLLSRLDERTKRLKL</sequence>
<feature type="coiled-coil region" evidence="1">
    <location>
        <begin position="82"/>
        <end position="123"/>
    </location>
</feature>
<keyword evidence="1" id="KW-0175">Coiled coil</keyword>
<proteinExistence type="predicted"/>
<dbReference type="HOGENOM" id="CLU_1944775_0_0_7"/>
<protein>
    <submittedName>
        <fullName evidence="3">Uncharacterized protein</fullName>
    </submittedName>
</protein>
<dbReference type="Proteomes" id="UP000019140">
    <property type="component" value="Unassembled WGS sequence"/>
</dbReference>
<dbReference type="EMBL" id="AZHX01000591">
    <property type="protein sequence ID" value="ETX06825.1"/>
    <property type="molecule type" value="Genomic_DNA"/>
</dbReference>
<keyword evidence="2" id="KW-1133">Transmembrane helix</keyword>
<keyword evidence="2" id="KW-0472">Membrane</keyword>
<feature type="transmembrane region" description="Helical" evidence="2">
    <location>
        <begin position="30"/>
        <end position="51"/>
    </location>
</feature>
<reference evidence="3 4" key="1">
    <citation type="journal article" date="2014" name="Nature">
        <title>An environmental bacterial taxon with a large and distinct metabolic repertoire.</title>
        <authorList>
            <person name="Wilson M.C."/>
            <person name="Mori T."/>
            <person name="Ruckert C."/>
            <person name="Uria A.R."/>
            <person name="Helf M.J."/>
            <person name="Takada K."/>
            <person name="Gernert C."/>
            <person name="Steffens U.A."/>
            <person name="Heycke N."/>
            <person name="Schmitt S."/>
            <person name="Rinke C."/>
            <person name="Helfrich E.J."/>
            <person name="Brachmann A.O."/>
            <person name="Gurgui C."/>
            <person name="Wakimoto T."/>
            <person name="Kracht M."/>
            <person name="Crusemann M."/>
            <person name="Hentschel U."/>
            <person name="Abe I."/>
            <person name="Matsunaga S."/>
            <person name="Kalinowski J."/>
            <person name="Takeyama H."/>
            <person name="Piel J."/>
        </authorList>
    </citation>
    <scope>NUCLEOTIDE SEQUENCE [LARGE SCALE GENOMIC DNA]</scope>
    <source>
        <strain evidence="4">TSY2</strain>
    </source>
</reference>
<keyword evidence="4" id="KW-1185">Reference proteome</keyword>
<evidence type="ECO:0000256" key="2">
    <source>
        <dbReference type="SAM" id="Phobius"/>
    </source>
</evidence>
<keyword evidence="2" id="KW-0812">Transmembrane</keyword>
<evidence type="ECO:0000313" key="3">
    <source>
        <dbReference type="EMBL" id="ETX06825.1"/>
    </source>
</evidence>
<dbReference type="AlphaFoldDB" id="W4M9I4"/>
<name>W4M9I4_9BACT</name>
<evidence type="ECO:0000256" key="1">
    <source>
        <dbReference type="SAM" id="Coils"/>
    </source>
</evidence>
<gene>
    <name evidence="3" type="ORF">ETSY2_14795</name>
</gene>
<comment type="caution">
    <text evidence="3">The sequence shown here is derived from an EMBL/GenBank/DDBJ whole genome shotgun (WGS) entry which is preliminary data.</text>
</comment>
<evidence type="ECO:0000313" key="4">
    <source>
        <dbReference type="Proteomes" id="UP000019140"/>
    </source>
</evidence>